<feature type="chain" id="PRO_5045967770" description="Lipoprotein" evidence="2">
    <location>
        <begin position="29"/>
        <end position="261"/>
    </location>
</feature>
<sequence>MPPALRPAAQGAALLLLAGALTACSLMAVSGDRTPDDGAATVRPPKQVLLSAAQALDDVGGARIEAVEEGPEGRRSASGTVSWGARDDAELTLTDERGSGRLRVQDGTLDLGYDGAPARRAERADAESLDPRANGGGYAGGWLTGLVTNPGGRAHAMALAGKLTSLGGEQLAGTTVAHYRGSASVAEFFAADEGIGEARLAAVLVYYRERGVATIGYDFWVAPGDHLLRLRATAQGSAGTVVTTTDVSETGTAPEGPAAAG</sequence>
<feature type="compositionally biased region" description="Low complexity" evidence="1">
    <location>
        <begin position="249"/>
        <end position="261"/>
    </location>
</feature>
<name>A0ABW1ETI5_9ACTN</name>
<feature type="region of interest" description="Disordered" evidence="1">
    <location>
        <begin position="65"/>
        <end position="100"/>
    </location>
</feature>
<reference evidence="4" key="1">
    <citation type="journal article" date="2019" name="Int. J. Syst. Evol. Microbiol.">
        <title>The Global Catalogue of Microorganisms (GCM) 10K type strain sequencing project: providing services to taxonomists for standard genome sequencing and annotation.</title>
        <authorList>
            <consortium name="The Broad Institute Genomics Platform"/>
            <consortium name="The Broad Institute Genome Sequencing Center for Infectious Disease"/>
            <person name="Wu L."/>
            <person name="Ma J."/>
        </authorList>
    </citation>
    <scope>NUCLEOTIDE SEQUENCE [LARGE SCALE GENOMIC DNA]</scope>
    <source>
        <strain evidence="4">CGMCC 4.1469</strain>
    </source>
</reference>
<comment type="caution">
    <text evidence="3">The sequence shown here is derived from an EMBL/GenBank/DDBJ whole genome shotgun (WGS) entry which is preliminary data.</text>
</comment>
<feature type="compositionally biased region" description="Polar residues" evidence="1">
    <location>
        <begin position="239"/>
        <end position="248"/>
    </location>
</feature>
<evidence type="ECO:0000313" key="3">
    <source>
        <dbReference type="EMBL" id="MFC5885376.1"/>
    </source>
</evidence>
<dbReference type="Gene3D" id="2.50.20.20">
    <property type="match status" value="1"/>
</dbReference>
<gene>
    <name evidence="3" type="ORF">ACFP0N_10375</name>
</gene>
<protein>
    <recommendedName>
        <fullName evidence="5">Lipoprotein</fullName>
    </recommendedName>
</protein>
<evidence type="ECO:0008006" key="5">
    <source>
        <dbReference type="Google" id="ProtNLM"/>
    </source>
</evidence>
<keyword evidence="4" id="KW-1185">Reference proteome</keyword>
<evidence type="ECO:0000256" key="2">
    <source>
        <dbReference type="SAM" id="SignalP"/>
    </source>
</evidence>
<organism evidence="3 4">
    <name type="scientific">Kitasatospora aburaviensis</name>
    <dbReference type="NCBI Taxonomy" id="67265"/>
    <lineage>
        <taxon>Bacteria</taxon>
        <taxon>Bacillati</taxon>
        <taxon>Actinomycetota</taxon>
        <taxon>Actinomycetes</taxon>
        <taxon>Kitasatosporales</taxon>
        <taxon>Streptomycetaceae</taxon>
        <taxon>Kitasatospora</taxon>
    </lineage>
</organism>
<dbReference type="EMBL" id="JBHSOD010000009">
    <property type="protein sequence ID" value="MFC5885376.1"/>
    <property type="molecule type" value="Genomic_DNA"/>
</dbReference>
<keyword evidence="2" id="KW-0732">Signal</keyword>
<dbReference type="PROSITE" id="PS51257">
    <property type="entry name" value="PROKAR_LIPOPROTEIN"/>
    <property type="match status" value="1"/>
</dbReference>
<dbReference type="Proteomes" id="UP001596067">
    <property type="component" value="Unassembled WGS sequence"/>
</dbReference>
<accession>A0ABW1ETI5</accession>
<evidence type="ECO:0000256" key="1">
    <source>
        <dbReference type="SAM" id="MobiDB-lite"/>
    </source>
</evidence>
<feature type="region of interest" description="Disordered" evidence="1">
    <location>
        <begin position="239"/>
        <end position="261"/>
    </location>
</feature>
<evidence type="ECO:0000313" key="4">
    <source>
        <dbReference type="Proteomes" id="UP001596067"/>
    </source>
</evidence>
<proteinExistence type="predicted"/>
<dbReference type="RefSeq" id="WP_313764213.1">
    <property type="nucleotide sequence ID" value="NZ_BAAAVH010000121.1"/>
</dbReference>
<feature type="compositionally biased region" description="Basic and acidic residues" evidence="1">
    <location>
        <begin position="85"/>
        <end position="99"/>
    </location>
</feature>
<feature type="signal peptide" evidence="2">
    <location>
        <begin position="1"/>
        <end position="28"/>
    </location>
</feature>